<sequence length="375" mass="43183">MITNTITFCQLLPSLDCCFFPEDLTWESSVFFDIETTGLSPRTSRVYLIGAIYLPRGASSPILVQYLAEDSSDDEEAAVLQAFYNLLADRRYAVHFNGTSFDVPYLIHRYEHHRLPSPLASLVQEDLYRHLKHFKPFFCQMGNHRQKSFENLVSYPRKDLLSGKELIKIYQIYEKSREPAARDAIFLHNEDDLKGMLSLLPLSRLSQLETGAYQFKAMEEVEETDYQGTVRHSLLLTLQMPQEIPAQLSVPLAQGYLMIQKDLIKIKTPIFEGTLKYFYPDYKNYYYLPYEDEAVHKSVGIYTDPSRRQKASAATCYRKISGRFLFAPGNPALPLCRQEYKAQEAFTPYPFQEPVPENALAYAKGILQKVMNPKA</sequence>
<dbReference type="EMBL" id="DWVZ01000150">
    <property type="protein sequence ID" value="HJC64146.1"/>
    <property type="molecule type" value="Genomic_DNA"/>
</dbReference>
<comment type="caution">
    <text evidence="2">The sequence shown here is derived from an EMBL/GenBank/DDBJ whole genome shotgun (WGS) entry which is preliminary data.</text>
</comment>
<evidence type="ECO:0000259" key="1">
    <source>
        <dbReference type="Pfam" id="PF13482"/>
    </source>
</evidence>
<proteinExistence type="predicted"/>
<dbReference type="AlphaFoldDB" id="A0A9D2PR48"/>
<evidence type="ECO:0000313" key="3">
    <source>
        <dbReference type="Proteomes" id="UP000823886"/>
    </source>
</evidence>
<dbReference type="InterPro" id="IPR036397">
    <property type="entry name" value="RNaseH_sf"/>
</dbReference>
<reference evidence="2" key="2">
    <citation type="submission" date="2021-04" db="EMBL/GenBank/DDBJ databases">
        <authorList>
            <person name="Gilroy R."/>
        </authorList>
    </citation>
    <scope>NUCLEOTIDE SEQUENCE</scope>
    <source>
        <strain evidence="2">ChiBcec2-3848</strain>
    </source>
</reference>
<evidence type="ECO:0000313" key="2">
    <source>
        <dbReference type="EMBL" id="HJC64146.1"/>
    </source>
</evidence>
<dbReference type="PANTHER" id="PTHR38462:SF1">
    <property type="entry name" value="YPRB RIBONUCLEASE H-LIKE DOMAIN-CONTAINING PROTEIN"/>
    <property type="match status" value="1"/>
</dbReference>
<name>A0A9D2PR48_9FIRM</name>
<reference evidence="2" key="1">
    <citation type="journal article" date="2021" name="PeerJ">
        <title>Extensive microbial diversity within the chicken gut microbiome revealed by metagenomics and culture.</title>
        <authorList>
            <person name="Gilroy R."/>
            <person name="Ravi A."/>
            <person name="Getino M."/>
            <person name="Pursley I."/>
            <person name="Horton D.L."/>
            <person name="Alikhan N.F."/>
            <person name="Baker D."/>
            <person name="Gharbi K."/>
            <person name="Hall N."/>
            <person name="Watson M."/>
            <person name="Adriaenssens E.M."/>
            <person name="Foster-Nyarko E."/>
            <person name="Jarju S."/>
            <person name="Secka A."/>
            <person name="Antonio M."/>
            <person name="Oren A."/>
            <person name="Chaudhuri R.R."/>
            <person name="La Ragione R."/>
            <person name="Hildebrand F."/>
            <person name="Pallen M.J."/>
        </authorList>
    </citation>
    <scope>NUCLEOTIDE SEQUENCE</scope>
    <source>
        <strain evidence="2">ChiBcec2-3848</strain>
    </source>
</reference>
<dbReference type="Proteomes" id="UP000823886">
    <property type="component" value="Unassembled WGS sequence"/>
</dbReference>
<dbReference type="GO" id="GO:0003676">
    <property type="term" value="F:nucleic acid binding"/>
    <property type="evidence" value="ECO:0007669"/>
    <property type="project" value="InterPro"/>
</dbReference>
<dbReference type="Gene3D" id="3.30.420.10">
    <property type="entry name" value="Ribonuclease H-like superfamily/Ribonuclease H"/>
    <property type="match status" value="1"/>
</dbReference>
<gene>
    <name evidence="2" type="ORF">H9753_11100</name>
</gene>
<organism evidence="2 3">
    <name type="scientific">Candidatus Blautia merdavium</name>
    <dbReference type="NCBI Taxonomy" id="2838494"/>
    <lineage>
        <taxon>Bacteria</taxon>
        <taxon>Bacillati</taxon>
        <taxon>Bacillota</taxon>
        <taxon>Clostridia</taxon>
        <taxon>Lachnospirales</taxon>
        <taxon>Lachnospiraceae</taxon>
        <taxon>Blautia</taxon>
    </lineage>
</organism>
<dbReference type="InterPro" id="IPR038720">
    <property type="entry name" value="YprB_RNase_H-like_dom"/>
</dbReference>
<protein>
    <submittedName>
        <fullName evidence="2">Ribonuclease H-like domain-containing protein</fullName>
    </submittedName>
</protein>
<dbReference type="SUPFAM" id="SSF53098">
    <property type="entry name" value="Ribonuclease H-like"/>
    <property type="match status" value="1"/>
</dbReference>
<dbReference type="PANTHER" id="PTHR38462">
    <property type="entry name" value="EXONUCLEASE-LIKE PROTEIN"/>
    <property type="match status" value="1"/>
</dbReference>
<accession>A0A9D2PR48</accession>
<dbReference type="InterPro" id="IPR012337">
    <property type="entry name" value="RNaseH-like_sf"/>
</dbReference>
<feature type="domain" description="YprB ribonuclease H-like" evidence="1">
    <location>
        <begin position="30"/>
        <end position="199"/>
    </location>
</feature>
<dbReference type="Pfam" id="PF13482">
    <property type="entry name" value="RNase_H_2"/>
    <property type="match status" value="1"/>
</dbReference>